<dbReference type="Proteomes" id="UP000052013">
    <property type="component" value="Unassembled WGS sequence"/>
</dbReference>
<reference evidence="2 3" key="1">
    <citation type="journal article" date="2015" name="Genome Announc.">
        <title>Expanding the biotechnology potential of lactobacilli through comparative genomics of 213 strains and associated genera.</title>
        <authorList>
            <person name="Sun Z."/>
            <person name="Harris H.M."/>
            <person name="McCann A."/>
            <person name="Guo C."/>
            <person name="Argimon S."/>
            <person name="Zhang W."/>
            <person name="Yang X."/>
            <person name="Jeffery I.B."/>
            <person name="Cooney J.C."/>
            <person name="Kagawa T.F."/>
            <person name="Liu W."/>
            <person name="Song Y."/>
            <person name="Salvetti E."/>
            <person name="Wrobel A."/>
            <person name="Rasinkangas P."/>
            <person name="Parkhill J."/>
            <person name="Rea M.C."/>
            <person name="O'Sullivan O."/>
            <person name="Ritari J."/>
            <person name="Douillard F.P."/>
            <person name="Paul Ross R."/>
            <person name="Yang R."/>
            <person name="Briner A.E."/>
            <person name="Felis G.E."/>
            <person name="de Vos W.M."/>
            <person name="Barrangou R."/>
            <person name="Klaenhammer T.R."/>
            <person name="Caufield P.W."/>
            <person name="Cui Y."/>
            <person name="Zhang H."/>
            <person name="O'Toole P.W."/>
        </authorList>
    </citation>
    <scope>NUCLEOTIDE SEQUENCE [LARGE SCALE GENOMIC DNA]</scope>
    <source>
        <strain evidence="2 3">DSM 14421</strain>
    </source>
</reference>
<keyword evidence="1" id="KW-0812">Transmembrane</keyword>
<protein>
    <submittedName>
        <fullName evidence="2">Uncharacterized protein</fullName>
    </submittedName>
</protein>
<evidence type="ECO:0000256" key="1">
    <source>
        <dbReference type="SAM" id="Phobius"/>
    </source>
</evidence>
<accession>A0A0R1SIZ0</accession>
<comment type="caution">
    <text evidence="2">The sequence shown here is derived from an EMBL/GenBank/DDBJ whole genome shotgun (WGS) entry which is preliminary data.</text>
</comment>
<keyword evidence="1" id="KW-1133">Transmembrane helix</keyword>
<sequence>MKKAQQNLLQAIINTLASVANLIGFFIIMNSKNPMPIFITVAVILVILDIDLFVYQHRHLDWDIWVTFFVIYVGTLITDKFPAWNLYVNTAVGILCFVYIFWVWRKVSQRTKSKK</sequence>
<feature type="transmembrane region" description="Helical" evidence="1">
    <location>
        <begin position="35"/>
        <end position="55"/>
    </location>
</feature>
<evidence type="ECO:0000313" key="3">
    <source>
        <dbReference type="Proteomes" id="UP000052013"/>
    </source>
</evidence>
<proteinExistence type="predicted"/>
<feature type="transmembrane region" description="Helical" evidence="1">
    <location>
        <begin position="84"/>
        <end position="104"/>
    </location>
</feature>
<dbReference type="EMBL" id="AZEY01000014">
    <property type="protein sequence ID" value="KRL69207.1"/>
    <property type="molecule type" value="Genomic_DNA"/>
</dbReference>
<gene>
    <name evidence="2" type="ORF">FC85_GL001565</name>
</gene>
<name>A0A0R1SIZ0_9LACO</name>
<dbReference type="AlphaFoldDB" id="A0A0R1SIZ0"/>
<dbReference type="RefSeq" id="WP_147008553.1">
    <property type="nucleotide sequence ID" value="NZ_AZEY01000014.1"/>
</dbReference>
<keyword evidence="1" id="KW-0472">Membrane</keyword>
<feature type="transmembrane region" description="Helical" evidence="1">
    <location>
        <begin position="62"/>
        <end position="78"/>
    </location>
</feature>
<dbReference type="PATRIC" id="fig|1423739.3.peg.1642"/>
<organism evidence="2 3">
    <name type="scientific">Lentilactobacillus diolivorans DSM 14421</name>
    <dbReference type="NCBI Taxonomy" id="1423739"/>
    <lineage>
        <taxon>Bacteria</taxon>
        <taxon>Bacillati</taxon>
        <taxon>Bacillota</taxon>
        <taxon>Bacilli</taxon>
        <taxon>Lactobacillales</taxon>
        <taxon>Lactobacillaceae</taxon>
        <taxon>Lentilactobacillus</taxon>
    </lineage>
</organism>
<feature type="transmembrane region" description="Helical" evidence="1">
    <location>
        <begin position="7"/>
        <end position="29"/>
    </location>
</feature>
<evidence type="ECO:0000313" key="2">
    <source>
        <dbReference type="EMBL" id="KRL69207.1"/>
    </source>
</evidence>